<dbReference type="PIRSF" id="PIRSF018267">
    <property type="entry name" value="VSR_endonuc"/>
    <property type="match status" value="1"/>
</dbReference>
<keyword evidence="2 6" id="KW-0255">Endonuclease</keyword>
<accession>A0A2S7K9H8</accession>
<keyword evidence="3 6" id="KW-0227">DNA damage</keyword>
<protein>
    <recommendedName>
        <fullName evidence="6">Very short patch repair endonuclease</fullName>
        <ecNumber evidence="6">3.1.-.-</ecNumber>
    </recommendedName>
</protein>
<comment type="caution">
    <text evidence="7">The sequence shown here is derived from an EMBL/GenBank/DDBJ whole genome shotgun (WGS) entry which is preliminary data.</text>
</comment>
<dbReference type="AlphaFoldDB" id="A0A2S7K9H8"/>
<dbReference type="Pfam" id="PF03852">
    <property type="entry name" value="Vsr"/>
    <property type="match status" value="1"/>
</dbReference>
<dbReference type="GO" id="GO:0016787">
    <property type="term" value="F:hydrolase activity"/>
    <property type="evidence" value="ECO:0007669"/>
    <property type="project" value="UniProtKB-KW"/>
</dbReference>
<proteinExistence type="inferred from homology"/>
<dbReference type="OrthoDB" id="9801520at2"/>
<keyword evidence="4 6" id="KW-0378">Hydrolase</keyword>
<dbReference type="GO" id="GO:0004519">
    <property type="term" value="F:endonuclease activity"/>
    <property type="evidence" value="ECO:0007669"/>
    <property type="project" value="UniProtKB-KW"/>
</dbReference>
<keyword evidence="1 6" id="KW-0540">Nuclease</keyword>
<evidence type="ECO:0000256" key="6">
    <source>
        <dbReference type="PIRNR" id="PIRNR018267"/>
    </source>
</evidence>
<evidence type="ECO:0000313" key="8">
    <source>
        <dbReference type="Proteomes" id="UP000239504"/>
    </source>
</evidence>
<organism evidence="7 8">
    <name type="scientific">Hyphococcus luteus</name>
    <dbReference type="NCBI Taxonomy" id="2058213"/>
    <lineage>
        <taxon>Bacteria</taxon>
        <taxon>Pseudomonadati</taxon>
        <taxon>Pseudomonadota</taxon>
        <taxon>Alphaproteobacteria</taxon>
        <taxon>Parvularculales</taxon>
        <taxon>Parvularculaceae</taxon>
        <taxon>Hyphococcus</taxon>
    </lineage>
</organism>
<dbReference type="CDD" id="cd00221">
    <property type="entry name" value="Vsr"/>
    <property type="match status" value="1"/>
</dbReference>
<dbReference type="Gene3D" id="3.40.960.10">
    <property type="entry name" value="VSR Endonuclease"/>
    <property type="match status" value="1"/>
</dbReference>
<dbReference type="GO" id="GO:0006298">
    <property type="term" value="P:mismatch repair"/>
    <property type="evidence" value="ECO:0007669"/>
    <property type="project" value="UniProtKB-UniRule"/>
</dbReference>
<keyword evidence="8" id="KW-1185">Reference proteome</keyword>
<reference evidence="7 8" key="1">
    <citation type="submission" date="2017-12" db="EMBL/GenBank/DDBJ databases">
        <authorList>
            <person name="Hurst M.R.H."/>
        </authorList>
    </citation>
    <scope>NUCLEOTIDE SEQUENCE [LARGE SCALE GENOMIC DNA]</scope>
    <source>
        <strain evidence="7 8">SY-3-19</strain>
    </source>
</reference>
<sequence length="138" mass="16285">MTQKKSTDVFTREKRSEVMRAVKGRDTKPEIALRKKLFALGYRYRLNVKDLPGKPDLVFPKYKTVIFVHGCFWHGHKCKRGNRQPKQNADYWREKIARNKARDKKNKTALEKLGWRVITVWECELKTLDPASLPIKKS</sequence>
<comment type="function">
    <text evidence="6">May nick specific sequences that contain T:G mispairs resulting from m5C-deamination.</text>
</comment>
<dbReference type="RefSeq" id="WP_104828798.1">
    <property type="nucleotide sequence ID" value="NZ_PJCH01000003.1"/>
</dbReference>
<dbReference type="NCBIfam" id="TIGR00632">
    <property type="entry name" value="vsr"/>
    <property type="match status" value="1"/>
</dbReference>
<evidence type="ECO:0000256" key="3">
    <source>
        <dbReference type="ARBA" id="ARBA00022763"/>
    </source>
</evidence>
<dbReference type="EMBL" id="PJCH01000003">
    <property type="protein sequence ID" value="PQA89160.1"/>
    <property type="molecule type" value="Genomic_DNA"/>
</dbReference>
<evidence type="ECO:0000256" key="4">
    <source>
        <dbReference type="ARBA" id="ARBA00022801"/>
    </source>
</evidence>
<keyword evidence="5 6" id="KW-0234">DNA repair</keyword>
<evidence type="ECO:0000313" key="7">
    <source>
        <dbReference type="EMBL" id="PQA89160.1"/>
    </source>
</evidence>
<evidence type="ECO:0000256" key="2">
    <source>
        <dbReference type="ARBA" id="ARBA00022759"/>
    </source>
</evidence>
<evidence type="ECO:0000256" key="5">
    <source>
        <dbReference type="ARBA" id="ARBA00023204"/>
    </source>
</evidence>
<evidence type="ECO:0000256" key="1">
    <source>
        <dbReference type="ARBA" id="ARBA00022722"/>
    </source>
</evidence>
<dbReference type="EC" id="3.1.-.-" evidence="6"/>
<dbReference type="InterPro" id="IPR004603">
    <property type="entry name" value="DNA_mismatch_endonuc_vsr"/>
</dbReference>
<name>A0A2S7K9H8_9PROT</name>
<dbReference type="SUPFAM" id="SSF52980">
    <property type="entry name" value="Restriction endonuclease-like"/>
    <property type="match status" value="1"/>
</dbReference>
<gene>
    <name evidence="7" type="ORF">CW354_04225</name>
</gene>
<comment type="similarity">
    <text evidence="6">Belongs to the vsr family.</text>
</comment>
<dbReference type="Proteomes" id="UP000239504">
    <property type="component" value="Unassembled WGS sequence"/>
</dbReference>
<dbReference type="InterPro" id="IPR011335">
    <property type="entry name" value="Restrct_endonuc-II-like"/>
</dbReference>